<dbReference type="Proteomes" id="UP001165041">
    <property type="component" value="Unassembled WGS sequence"/>
</dbReference>
<dbReference type="RefSeq" id="WP_285738032.1">
    <property type="nucleotide sequence ID" value="NZ_BSSA01000017.1"/>
</dbReference>
<keyword evidence="1" id="KW-0812">Transmembrane</keyword>
<keyword evidence="1" id="KW-1133">Transmembrane helix</keyword>
<reference evidence="2" key="1">
    <citation type="submission" date="2023-02" db="EMBL/GenBank/DDBJ databases">
        <title>Kitasatospora phosalacinea NBRC 14627.</title>
        <authorList>
            <person name="Ichikawa N."/>
            <person name="Sato H."/>
            <person name="Tonouchi N."/>
        </authorList>
    </citation>
    <scope>NUCLEOTIDE SEQUENCE</scope>
    <source>
        <strain evidence="2">NBRC 14627</strain>
    </source>
</reference>
<dbReference type="EMBL" id="BSSA01000017">
    <property type="protein sequence ID" value="GLW72313.1"/>
    <property type="molecule type" value="Genomic_DNA"/>
</dbReference>
<evidence type="ECO:0000256" key="1">
    <source>
        <dbReference type="SAM" id="Phobius"/>
    </source>
</evidence>
<accession>A0A9W6QC62</accession>
<comment type="caution">
    <text evidence="2">The sequence shown here is derived from an EMBL/GenBank/DDBJ whole genome shotgun (WGS) entry which is preliminary data.</text>
</comment>
<dbReference type="AlphaFoldDB" id="A0A9W6QC62"/>
<name>A0A9W6QC62_9ACTN</name>
<keyword evidence="1" id="KW-0472">Membrane</keyword>
<sequence>MDSATIGFSGQDLLLRSSAALYLPAGVLLCGALVVAIAYHLATRTVRSGAEGRRAVRRACRIVALPAVPLAVLGFLAGFEVIDAGPTGTPLLLGGALLLVVLARLLAVRAAGAAYPLTGERAALGISVALIVLCSFWTAGGFAHQKGHRDAEWLARNLALRPAVVLDTTERLYLQWAGVDERALPDAGAGQRFRYRYRGLRLLAQANDRMFLIPRDWTWKEGNVLILPVDANVRIAFHPG</sequence>
<evidence type="ECO:0000313" key="2">
    <source>
        <dbReference type="EMBL" id="GLW72313.1"/>
    </source>
</evidence>
<feature type="transmembrane region" description="Helical" evidence="1">
    <location>
        <begin position="20"/>
        <end position="41"/>
    </location>
</feature>
<organism evidence="2 3">
    <name type="scientific">Kitasatospora phosalacinea</name>
    <dbReference type="NCBI Taxonomy" id="2065"/>
    <lineage>
        <taxon>Bacteria</taxon>
        <taxon>Bacillati</taxon>
        <taxon>Actinomycetota</taxon>
        <taxon>Actinomycetes</taxon>
        <taxon>Kitasatosporales</taxon>
        <taxon>Streptomycetaceae</taxon>
        <taxon>Kitasatospora</taxon>
    </lineage>
</organism>
<evidence type="ECO:0000313" key="3">
    <source>
        <dbReference type="Proteomes" id="UP001165041"/>
    </source>
</evidence>
<feature type="transmembrane region" description="Helical" evidence="1">
    <location>
        <begin position="123"/>
        <end position="143"/>
    </location>
</feature>
<gene>
    <name evidence="2" type="ORF">Kpho02_46120</name>
</gene>
<protein>
    <submittedName>
        <fullName evidence="2">Uncharacterized protein</fullName>
    </submittedName>
</protein>
<proteinExistence type="predicted"/>
<feature type="transmembrane region" description="Helical" evidence="1">
    <location>
        <begin position="62"/>
        <end position="79"/>
    </location>
</feature>
<feature type="transmembrane region" description="Helical" evidence="1">
    <location>
        <begin position="91"/>
        <end position="111"/>
    </location>
</feature>